<feature type="compositionally biased region" description="Polar residues" evidence="1">
    <location>
        <begin position="259"/>
        <end position="283"/>
    </location>
</feature>
<dbReference type="VEuPathDB" id="FungiDB:Bcin11g00630"/>
<sequence length="550" mass="61961">MPVSPWFNHINSPPSANPTGIIDNCEEVVESFSKLEQPNNLYGSEGTGKYFTQIPSPKNNDNEIGRIENCNSFVKVEPFISPKPNHSFNVHGDVPHYFNKINQSVRHGFLQNLKLPSHNNLRTSLPIRSFQYGVANNASSSTAFGFHDSEDGTNSISKFQHSISPPPNLESYTDPLQGNSEGRFDTRAYQGQQLANNSIAQLNSYQKPPTEYHYQTQNVSPSLYSYVPVKYNRYGSGSFLKFGKDSSGNQLAYPPQASTNLLPVGTAPTSSRTNGLTISTSRPTDLWGNPPEVLGMHWGGDILFNNLPHSSKMSISCQVSQSYNDANTSNGNTSVSNSYPSQISKSPYNQVAYQQHGSNHIESHSPKLSCPSNSVHNQEDIHSMNQNKSLDLDCIPTMEIDQLCPRSFPSTCLHPQCQCKRTNKPKLYNRYKDWKNHFKRSHQKRYLCGLPNCPNGKKKYGTIAEAKRHRLSVHRFGKADAKHWNCQVPDCRRSTKVFIRGDKYKDHRDRWHGPFPCQYPGCVRGLGHGFKDQEALDKHGQKEHRWSQDA</sequence>
<dbReference type="GeneID" id="36394619"/>
<reference evidence="2 3" key="1">
    <citation type="journal article" date="2011" name="PLoS Genet.">
        <title>Genomic analysis of the necrotrophic fungal pathogens Sclerotinia sclerotiorum and Botrytis cinerea.</title>
        <authorList>
            <person name="Amselem J."/>
            <person name="Cuomo C.A."/>
            <person name="van Kan J.A."/>
            <person name="Viaud M."/>
            <person name="Benito E.P."/>
            <person name="Couloux A."/>
            <person name="Coutinho P.M."/>
            <person name="de Vries R.P."/>
            <person name="Dyer P.S."/>
            <person name="Fillinger S."/>
            <person name="Fournier E."/>
            <person name="Gout L."/>
            <person name="Hahn M."/>
            <person name="Kohn L."/>
            <person name="Lapalu N."/>
            <person name="Plummer K.M."/>
            <person name="Pradier J.M."/>
            <person name="Quevillon E."/>
            <person name="Sharon A."/>
            <person name="Simon A."/>
            <person name="ten Have A."/>
            <person name="Tudzynski B."/>
            <person name="Tudzynski P."/>
            <person name="Wincker P."/>
            <person name="Andrew M."/>
            <person name="Anthouard V."/>
            <person name="Beever R.E."/>
            <person name="Beffa R."/>
            <person name="Benoit I."/>
            <person name="Bouzid O."/>
            <person name="Brault B."/>
            <person name="Chen Z."/>
            <person name="Choquer M."/>
            <person name="Collemare J."/>
            <person name="Cotton P."/>
            <person name="Danchin E.G."/>
            <person name="Da Silva C."/>
            <person name="Gautier A."/>
            <person name="Giraud C."/>
            <person name="Giraud T."/>
            <person name="Gonzalez C."/>
            <person name="Grossetete S."/>
            <person name="Guldener U."/>
            <person name="Henrissat B."/>
            <person name="Howlett B.J."/>
            <person name="Kodira C."/>
            <person name="Kretschmer M."/>
            <person name="Lappartient A."/>
            <person name="Leroch M."/>
            <person name="Levis C."/>
            <person name="Mauceli E."/>
            <person name="Neuveglise C."/>
            <person name="Oeser B."/>
            <person name="Pearson M."/>
            <person name="Poulain J."/>
            <person name="Poussereau N."/>
            <person name="Quesneville H."/>
            <person name="Rascle C."/>
            <person name="Schumacher J."/>
            <person name="Segurens B."/>
            <person name="Sexton A."/>
            <person name="Silva E."/>
            <person name="Sirven C."/>
            <person name="Soanes D.M."/>
            <person name="Talbot N.J."/>
            <person name="Templeton M."/>
            <person name="Yandava C."/>
            <person name="Yarden O."/>
            <person name="Zeng Q."/>
            <person name="Rollins J.A."/>
            <person name="Lebrun M.H."/>
            <person name="Dickman M."/>
        </authorList>
    </citation>
    <scope>NUCLEOTIDE SEQUENCE [LARGE SCALE GENOMIC DNA]</scope>
    <source>
        <strain evidence="2 3">B05.10</strain>
    </source>
</reference>
<dbReference type="OrthoDB" id="3501905at2759"/>
<dbReference type="AlphaFoldDB" id="A0A384JW02"/>
<dbReference type="RefSeq" id="XP_024551582.1">
    <property type="nucleotide sequence ID" value="XM_024695788.1"/>
</dbReference>
<evidence type="ECO:0000313" key="3">
    <source>
        <dbReference type="Proteomes" id="UP000001798"/>
    </source>
</evidence>
<gene>
    <name evidence="2" type="ORF">BCIN_11g00630</name>
</gene>
<proteinExistence type="predicted"/>
<feature type="region of interest" description="Disordered" evidence="1">
    <location>
        <begin position="259"/>
        <end position="286"/>
    </location>
</feature>
<protein>
    <recommendedName>
        <fullName evidence="4">C2H2-type domain-containing protein</fullName>
    </recommendedName>
</protein>
<evidence type="ECO:0000313" key="2">
    <source>
        <dbReference type="EMBL" id="ATZ54718.1"/>
    </source>
</evidence>
<reference evidence="2 3" key="3">
    <citation type="journal article" date="2017" name="Mol. Plant Pathol.">
        <title>A gapless genome sequence of the fungus Botrytis cinerea.</title>
        <authorList>
            <person name="Van Kan J.A."/>
            <person name="Stassen J.H."/>
            <person name="Mosbach A."/>
            <person name="Van Der Lee T.A."/>
            <person name="Faino L."/>
            <person name="Farmer A.D."/>
            <person name="Papasotiriou D.G."/>
            <person name="Zhou S."/>
            <person name="Seidl M.F."/>
            <person name="Cottam E."/>
            <person name="Edel D."/>
            <person name="Hahn M."/>
            <person name="Schwartz D.C."/>
            <person name="Dietrich R.A."/>
            <person name="Widdison S."/>
            <person name="Scalliet G."/>
        </authorList>
    </citation>
    <scope>NUCLEOTIDE SEQUENCE [LARGE SCALE GENOMIC DNA]</scope>
    <source>
        <strain evidence="2 3">B05.10</strain>
    </source>
</reference>
<dbReference type="EMBL" id="CP009815">
    <property type="protein sequence ID" value="ATZ54718.1"/>
    <property type="molecule type" value="Genomic_DNA"/>
</dbReference>
<feature type="region of interest" description="Disordered" evidence="1">
    <location>
        <begin position="155"/>
        <end position="183"/>
    </location>
</feature>
<accession>A0A384JW02</accession>
<organism evidence="2 3">
    <name type="scientific">Botryotinia fuckeliana (strain B05.10)</name>
    <name type="common">Noble rot fungus</name>
    <name type="synonym">Botrytis cinerea</name>
    <dbReference type="NCBI Taxonomy" id="332648"/>
    <lineage>
        <taxon>Eukaryota</taxon>
        <taxon>Fungi</taxon>
        <taxon>Dikarya</taxon>
        <taxon>Ascomycota</taxon>
        <taxon>Pezizomycotina</taxon>
        <taxon>Leotiomycetes</taxon>
        <taxon>Helotiales</taxon>
        <taxon>Sclerotiniaceae</taxon>
        <taxon>Botrytis</taxon>
    </lineage>
</organism>
<reference evidence="2 3" key="2">
    <citation type="journal article" date="2012" name="Eukaryot. Cell">
        <title>Genome update of Botrytis cinerea strains B05.10 and T4.</title>
        <authorList>
            <person name="Staats M."/>
            <person name="van Kan J.A."/>
        </authorList>
    </citation>
    <scope>NUCLEOTIDE SEQUENCE [LARGE SCALE GENOMIC DNA]</scope>
    <source>
        <strain evidence="2 3">B05.10</strain>
    </source>
</reference>
<name>A0A384JW02_BOTFB</name>
<evidence type="ECO:0008006" key="4">
    <source>
        <dbReference type="Google" id="ProtNLM"/>
    </source>
</evidence>
<dbReference type="Proteomes" id="UP000001798">
    <property type="component" value="Chromosome 11"/>
</dbReference>
<evidence type="ECO:0000256" key="1">
    <source>
        <dbReference type="SAM" id="MobiDB-lite"/>
    </source>
</evidence>
<feature type="compositionally biased region" description="Polar residues" evidence="1">
    <location>
        <begin position="170"/>
        <end position="180"/>
    </location>
</feature>
<dbReference type="KEGG" id="bfu:BCIN_11g00630"/>
<keyword evidence="3" id="KW-1185">Reference proteome</keyword>